<proteinExistence type="predicted"/>
<evidence type="ECO:0000313" key="2">
    <source>
        <dbReference type="EMBL" id="KFN89024.1"/>
    </source>
</evidence>
<dbReference type="EMBL" id="JPVU01000319">
    <property type="protein sequence ID" value="KFN89024.1"/>
    <property type="molecule type" value="Genomic_DNA"/>
</dbReference>
<comment type="caution">
    <text evidence="2">The sequence shown here is derived from an EMBL/GenBank/DDBJ whole genome shotgun (WGS) entry which is preliminary data.</text>
</comment>
<reference evidence="2 3" key="1">
    <citation type="submission" date="2014-08" db="EMBL/GenBank/DDBJ databases">
        <title>Genome sequence of Tetragenococcus muriaticus.</title>
        <authorList>
            <person name="Chuea-nongthon C."/>
            <person name="Rodtong S."/>
            <person name="Yongsawatdigul J."/>
            <person name="Steele J.L."/>
            <person name="Liu X.-y."/>
            <person name="Speers J."/>
            <person name="Glasner J.D."/>
            <person name="Neeno-Eckwall E.C."/>
        </authorList>
    </citation>
    <scope>NUCLEOTIDE SEQUENCE [LARGE SCALE GENOMIC DNA]</scope>
    <source>
        <strain evidence="2 3">PMC-11-5</strain>
    </source>
</reference>
<accession>A0A091BWA6</accession>
<feature type="transmembrane region" description="Helical" evidence="1">
    <location>
        <begin position="12"/>
        <end position="30"/>
    </location>
</feature>
<dbReference type="AlphaFoldDB" id="A0A091BWA6"/>
<feature type="transmembrane region" description="Helical" evidence="1">
    <location>
        <begin position="36"/>
        <end position="56"/>
    </location>
</feature>
<keyword evidence="1" id="KW-0812">Transmembrane</keyword>
<evidence type="ECO:0000313" key="3">
    <source>
        <dbReference type="Proteomes" id="UP000029380"/>
    </source>
</evidence>
<keyword evidence="1" id="KW-0472">Membrane</keyword>
<dbReference type="Proteomes" id="UP000029380">
    <property type="component" value="Unassembled WGS sequence"/>
</dbReference>
<dbReference type="PATRIC" id="fig|1302649.3.peg.2587"/>
<keyword evidence="1" id="KW-1133">Transmembrane helix</keyword>
<gene>
    <name evidence="2" type="ORF">TMUPMC115_2607</name>
</gene>
<organism evidence="2 3">
    <name type="scientific">Tetragenococcus muriaticus PMC-11-5</name>
    <dbReference type="NCBI Taxonomy" id="1302649"/>
    <lineage>
        <taxon>Bacteria</taxon>
        <taxon>Bacillati</taxon>
        <taxon>Bacillota</taxon>
        <taxon>Bacilli</taxon>
        <taxon>Lactobacillales</taxon>
        <taxon>Enterococcaceae</taxon>
        <taxon>Tetragenococcus</taxon>
    </lineage>
</organism>
<sequence>MNFTSLMHLLSDNIQAILLILGFLCVVVAITFLTNIFYGLLALGIILIGIAFMINYEKGG</sequence>
<name>A0A091BWA6_9ENTE</name>
<evidence type="ECO:0000256" key="1">
    <source>
        <dbReference type="SAM" id="Phobius"/>
    </source>
</evidence>
<protein>
    <submittedName>
        <fullName evidence="2">Uncharacterized protein</fullName>
    </submittedName>
</protein>